<gene>
    <name evidence="2" type="ORF">HNR23_004299</name>
</gene>
<dbReference type="EMBL" id="JACHDS010000001">
    <property type="protein sequence ID" value="MBB6174239.1"/>
    <property type="molecule type" value="Genomic_DNA"/>
</dbReference>
<feature type="domain" description="Carrier" evidence="1">
    <location>
        <begin position="18"/>
        <end position="70"/>
    </location>
</feature>
<sequence>MLTSLEGDMAPDGVSPMRIKEILTTKIGLEQEILNAAGAASLSELGVDSIGVIEFQKVVSDEYGIDLPDEISAMNLTQIINYVTETMRSDC</sequence>
<proteinExistence type="predicted"/>
<dbReference type="RefSeq" id="WP_184078152.1">
    <property type="nucleotide sequence ID" value="NZ_JACHDS010000001.1"/>
</dbReference>
<dbReference type="Proteomes" id="UP000546642">
    <property type="component" value="Unassembled WGS sequence"/>
</dbReference>
<dbReference type="Gene3D" id="1.10.1200.10">
    <property type="entry name" value="ACP-like"/>
    <property type="match status" value="1"/>
</dbReference>
<accession>A0A7W9YLK6</accession>
<keyword evidence="3" id="KW-1185">Reference proteome</keyword>
<reference evidence="2 3" key="1">
    <citation type="submission" date="2020-08" db="EMBL/GenBank/DDBJ databases">
        <title>Sequencing the genomes of 1000 actinobacteria strains.</title>
        <authorList>
            <person name="Klenk H.-P."/>
        </authorList>
    </citation>
    <scope>NUCLEOTIDE SEQUENCE [LARGE SCALE GENOMIC DNA]</scope>
    <source>
        <strain evidence="2 3">DSM 46659</strain>
    </source>
</reference>
<evidence type="ECO:0000313" key="3">
    <source>
        <dbReference type="Proteomes" id="UP000546642"/>
    </source>
</evidence>
<evidence type="ECO:0000313" key="2">
    <source>
        <dbReference type="EMBL" id="MBB6174239.1"/>
    </source>
</evidence>
<comment type="caution">
    <text evidence="2">The sequence shown here is derived from an EMBL/GenBank/DDBJ whole genome shotgun (WGS) entry which is preliminary data.</text>
</comment>
<organism evidence="2 3">
    <name type="scientific">Nocardiopsis mwathae</name>
    <dbReference type="NCBI Taxonomy" id="1472723"/>
    <lineage>
        <taxon>Bacteria</taxon>
        <taxon>Bacillati</taxon>
        <taxon>Actinomycetota</taxon>
        <taxon>Actinomycetes</taxon>
        <taxon>Streptosporangiales</taxon>
        <taxon>Nocardiopsidaceae</taxon>
        <taxon>Nocardiopsis</taxon>
    </lineage>
</organism>
<dbReference type="InterPro" id="IPR036736">
    <property type="entry name" value="ACP-like_sf"/>
</dbReference>
<evidence type="ECO:0000259" key="1">
    <source>
        <dbReference type="Pfam" id="PF00550"/>
    </source>
</evidence>
<dbReference type="SUPFAM" id="SSF47336">
    <property type="entry name" value="ACP-like"/>
    <property type="match status" value="1"/>
</dbReference>
<dbReference type="InterPro" id="IPR009081">
    <property type="entry name" value="PP-bd_ACP"/>
</dbReference>
<protein>
    <submittedName>
        <fullName evidence="2">Acyl carrier protein</fullName>
    </submittedName>
</protein>
<dbReference type="AlphaFoldDB" id="A0A7W9YLK6"/>
<dbReference type="Pfam" id="PF00550">
    <property type="entry name" value="PP-binding"/>
    <property type="match status" value="1"/>
</dbReference>
<name>A0A7W9YLK6_9ACTN</name>